<dbReference type="InterPro" id="IPR029044">
    <property type="entry name" value="Nucleotide-diphossugar_trans"/>
</dbReference>
<dbReference type="Pfam" id="PF00535">
    <property type="entry name" value="Glycos_transf_2"/>
    <property type="match status" value="1"/>
</dbReference>
<dbReference type="EMBL" id="DNWC01000025">
    <property type="protein sequence ID" value="HBJ07661.1"/>
    <property type="molecule type" value="Genomic_DNA"/>
</dbReference>
<comment type="caution">
    <text evidence="2">The sequence shown here is derived from an EMBL/GenBank/DDBJ whole genome shotgun (WGS) entry which is preliminary data.</text>
</comment>
<organism evidence="2 3">
    <name type="scientific">Coprobacter fastidiosus</name>
    <dbReference type="NCBI Taxonomy" id="1099853"/>
    <lineage>
        <taxon>Bacteria</taxon>
        <taxon>Pseudomonadati</taxon>
        <taxon>Bacteroidota</taxon>
        <taxon>Bacteroidia</taxon>
        <taxon>Bacteroidales</taxon>
        <taxon>Barnesiellaceae</taxon>
        <taxon>Coprobacter</taxon>
    </lineage>
</organism>
<dbReference type="Gene3D" id="3.90.550.10">
    <property type="entry name" value="Spore Coat Polysaccharide Biosynthesis Protein SpsA, Chain A"/>
    <property type="match status" value="1"/>
</dbReference>
<sequence length="324" mass="37866">MSLDGCDLLTICVPTCNQVVILCDMLEDMIPKISSYHIRLLIIDNCSSDNTQGVVAGYSDRYENLSYIRLDRQLDNDALFEMALKLPRTPYCWVIRDINRLNGSYLCSVINTLSNQTPDLYVIACNKRSFGIPSRVYNDANAFLHDLGWCLIYSGAVIFSRKIIDIADFEKCRNPYFFSFNIVFETLSRLDRISVFWSGLDLLSESSLSRDNSRNPRGVFHIYGVLWTKTVLALPDSSYSKKAKLRCIRVLGKKNHLYSAHHLKRQRVVGSLTPEIYKECYDYIRYFAPGNELRFFFYSRYPNRLNKYYRRYHRYYRNTGSPLF</sequence>
<dbReference type="InterPro" id="IPR001173">
    <property type="entry name" value="Glyco_trans_2-like"/>
</dbReference>
<accession>A0A354LZH2</accession>
<feature type="domain" description="Glycosyltransferase 2-like" evidence="1">
    <location>
        <begin position="10"/>
        <end position="92"/>
    </location>
</feature>
<name>A0A354LZH2_9BACT</name>
<evidence type="ECO:0000259" key="1">
    <source>
        <dbReference type="Pfam" id="PF00535"/>
    </source>
</evidence>
<dbReference type="AlphaFoldDB" id="A0A354LZH2"/>
<dbReference type="SUPFAM" id="SSF53448">
    <property type="entry name" value="Nucleotide-diphospho-sugar transferases"/>
    <property type="match status" value="1"/>
</dbReference>
<proteinExistence type="predicted"/>
<evidence type="ECO:0000313" key="3">
    <source>
        <dbReference type="Proteomes" id="UP000262954"/>
    </source>
</evidence>
<gene>
    <name evidence="2" type="ORF">DDY73_01530</name>
</gene>
<dbReference type="RefSeq" id="WP_022600145.1">
    <property type="nucleotide sequence ID" value="NZ_AP028032.1"/>
</dbReference>
<evidence type="ECO:0000313" key="2">
    <source>
        <dbReference type="EMBL" id="HBJ07661.1"/>
    </source>
</evidence>
<protein>
    <recommendedName>
        <fullName evidence="1">Glycosyltransferase 2-like domain-containing protein</fullName>
    </recommendedName>
</protein>
<reference evidence="2 3" key="1">
    <citation type="journal article" date="2018" name="Nat. Biotechnol.">
        <title>A standardized bacterial taxonomy based on genome phylogeny substantially revises the tree of life.</title>
        <authorList>
            <person name="Parks D.H."/>
            <person name="Chuvochina M."/>
            <person name="Waite D.W."/>
            <person name="Rinke C."/>
            <person name="Skarshewski A."/>
            <person name="Chaumeil P.A."/>
            <person name="Hugenholtz P."/>
        </authorList>
    </citation>
    <scope>NUCLEOTIDE SEQUENCE [LARGE SCALE GENOMIC DNA]</scope>
    <source>
        <strain evidence="2">UBA11482</strain>
    </source>
</reference>
<dbReference type="GeneID" id="92929049"/>
<dbReference type="Proteomes" id="UP000262954">
    <property type="component" value="Unassembled WGS sequence"/>
</dbReference>